<reference evidence="1 2" key="1">
    <citation type="journal article" date="2021" name="Hortic Res">
        <title>High-quality reference genome and annotation aids understanding of berry development for evergreen blueberry (Vaccinium darrowii).</title>
        <authorList>
            <person name="Yu J."/>
            <person name="Hulse-Kemp A.M."/>
            <person name="Babiker E."/>
            <person name="Staton M."/>
        </authorList>
    </citation>
    <scope>NUCLEOTIDE SEQUENCE [LARGE SCALE GENOMIC DNA]</scope>
    <source>
        <strain evidence="2">cv. NJ 8807/NJ 8810</strain>
        <tissue evidence="1">Young leaf</tissue>
    </source>
</reference>
<dbReference type="Proteomes" id="UP000828048">
    <property type="component" value="Chromosome 9"/>
</dbReference>
<comment type="caution">
    <text evidence="1">The sequence shown here is derived from an EMBL/GenBank/DDBJ whole genome shotgun (WGS) entry which is preliminary data.</text>
</comment>
<proteinExistence type="predicted"/>
<protein>
    <submittedName>
        <fullName evidence="1">Uncharacterized protein</fullName>
    </submittedName>
</protein>
<dbReference type="EMBL" id="CM037159">
    <property type="protein sequence ID" value="KAH7866601.1"/>
    <property type="molecule type" value="Genomic_DNA"/>
</dbReference>
<accession>A0ACB7ZLT9</accession>
<organism evidence="1 2">
    <name type="scientific">Vaccinium darrowii</name>
    <dbReference type="NCBI Taxonomy" id="229202"/>
    <lineage>
        <taxon>Eukaryota</taxon>
        <taxon>Viridiplantae</taxon>
        <taxon>Streptophyta</taxon>
        <taxon>Embryophyta</taxon>
        <taxon>Tracheophyta</taxon>
        <taxon>Spermatophyta</taxon>
        <taxon>Magnoliopsida</taxon>
        <taxon>eudicotyledons</taxon>
        <taxon>Gunneridae</taxon>
        <taxon>Pentapetalae</taxon>
        <taxon>asterids</taxon>
        <taxon>Ericales</taxon>
        <taxon>Ericaceae</taxon>
        <taxon>Vaccinioideae</taxon>
        <taxon>Vaccinieae</taxon>
        <taxon>Vaccinium</taxon>
    </lineage>
</organism>
<gene>
    <name evidence="1" type="ORF">Vadar_022618</name>
</gene>
<evidence type="ECO:0000313" key="1">
    <source>
        <dbReference type="EMBL" id="KAH7866601.1"/>
    </source>
</evidence>
<sequence>MKISSAFFVSLGALLLIFTLEAKTLDPYKVLGVEKNASQREIQKAFHKLSLQYHPDKNKNKGAQEKFSEINNAYDILSDEEKRKNYDLYGDEKGNPGFDAGSAGNQGGYTHFTSGGPGQSGFTFRPDEWQNMGGSGGSQSFSFSFGGPGGQKSSGFGLDDIFSNFFGGGMGGGMGSGMGGGGQSGGFSSSSRSQFGSRNAPKSIRAVNSQVYKKEISDKGMTWLLLSYTASLKGTQQFESLIEDVANSLQGALKVGSISCETESSFCKELGIHPRREPRIFVYSYVASSSGSLVEYNGDLDVKSLKTFCQEHLPRFSKRIDLSQFDFVSNTGETLPKVMLLSTKKDTPVIWRVLSGLYHKRVAFYDALVHEASDPTVRRLGVDALPAVVGWVSNGEKHILKTGISVKDVKSAVQDLSALLESFEKKNKKAASSQAKKAQGDSGGKQIPLLAASNFNALCGETTPVCIIGAFRSSRAKDQLENILSEVSQKPLSRRRSLASSSGDSISYVLLDASKHPSFLNSLHKSGFKSLDKVLIAYKPRKGKYAAFDGEMSTEEVERFVGSVLNGDVKFSMTRQKPTIQ</sequence>
<evidence type="ECO:0000313" key="2">
    <source>
        <dbReference type="Proteomes" id="UP000828048"/>
    </source>
</evidence>
<keyword evidence="2" id="KW-1185">Reference proteome</keyword>
<name>A0ACB7ZLT9_9ERIC</name>